<dbReference type="AlphaFoldDB" id="A0AA35G9D3"/>
<evidence type="ECO:0000256" key="2">
    <source>
        <dbReference type="SAM" id="SignalP"/>
    </source>
</evidence>
<evidence type="ECO:0000313" key="5">
    <source>
        <dbReference type="Proteomes" id="UP001163687"/>
    </source>
</evidence>
<dbReference type="Proteomes" id="UP001163687">
    <property type="component" value="Chromosome"/>
</dbReference>
<protein>
    <recommendedName>
        <fullName evidence="3">GerMN domain-containing protein</fullName>
    </recommendedName>
</protein>
<keyword evidence="2" id="KW-0732">Signal</keyword>
<feature type="chain" id="PRO_5041350141" description="GerMN domain-containing protein" evidence="2">
    <location>
        <begin position="19"/>
        <end position="188"/>
    </location>
</feature>
<reference evidence="4" key="1">
    <citation type="submission" date="2022-03" db="EMBL/GenBank/DDBJ databases">
        <title>Complete genome sequence of Caldinitratiruptor microaerophilus.</title>
        <authorList>
            <person name="Mukaiyama R."/>
            <person name="Nishiyama T."/>
            <person name="Ueda K."/>
        </authorList>
    </citation>
    <scope>NUCLEOTIDE SEQUENCE</scope>
    <source>
        <strain evidence="4">JCM 16183</strain>
    </source>
</reference>
<gene>
    <name evidence="4" type="ORF">caldi_24280</name>
</gene>
<accession>A0AA35G9D3</accession>
<feature type="domain" description="GerMN" evidence="3">
    <location>
        <begin position="81"/>
        <end position="171"/>
    </location>
</feature>
<dbReference type="RefSeq" id="WP_264841994.1">
    <property type="nucleotide sequence ID" value="NZ_AP025628.1"/>
</dbReference>
<organism evidence="4 5">
    <name type="scientific">Caldinitratiruptor microaerophilus</name>
    <dbReference type="NCBI Taxonomy" id="671077"/>
    <lineage>
        <taxon>Bacteria</taxon>
        <taxon>Bacillati</taxon>
        <taxon>Bacillota</taxon>
        <taxon>Clostridia</taxon>
        <taxon>Eubacteriales</taxon>
        <taxon>Symbiobacteriaceae</taxon>
        <taxon>Caldinitratiruptor</taxon>
    </lineage>
</organism>
<name>A0AA35G9D3_9FIRM</name>
<proteinExistence type="predicted"/>
<dbReference type="KEGG" id="cmic:caldi_24280"/>
<dbReference type="EMBL" id="AP025628">
    <property type="protein sequence ID" value="BDG61338.1"/>
    <property type="molecule type" value="Genomic_DNA"/>
</dbReference>
<dbReference type="Pfam" id="PF10646">
    <property type="entry name" value="Germane"/>
    <property type="match status" value="1"/>
</dbReference>
<feature type="region of interest" description="Disordered" evidence="1">
    <location>
        <begin position="24"/>
        <end position="52"/>
    </location>
</feature>
<sequence>MRLRFAVAALLLVGLALAAGCRAGGSRAPGPTAPPAPGAGEVREEPQAPAQKNRTVTVYFADAQAMYLRPARREVPADRPAAGIVLALLAGPTAEEKDLRPTFPPGTQLRGVTLAGGVATVDFSADLQKNFGGGSAGELMLVYSLANSLAELPGITAVRLTVEGRPLETLGHMDLTEPVAPRPDLVRR</sequence>
<dbReference type="PROSITE" id="PS51257">
    <property type="entry name" value="PROKAR_LIPOPROTEIN"/>
    <property type="match status" value="1"/>
</dbReference>
<dbReference type="InterPro" id="IPR019606">
    <property type="entry name" value="GerMN"/>
</dbReference>
<evidence type="ECO:0000259" key="3">
    <source>
        <dbReference type="SMART" id="SM00909"/>
    </source>
</evidence>
<feature type="signal peptide" evidence="2">
    <location>
        <begin position="1"/>
        <end position="18"/>
    </location>
</feature>
<dbReference type="SMART" id="SM00909">
    <property type="entry name" value="Germane"/>
    <property type="match status" value="1"/>
</dbReference>
<evidence type="ECO:0000313" key="4">
    <source>
        <dbReference type="EMBL" id="BDG61338.1"/>
    </source>
</evidence>
<keyword evidence="5" id="KW-1185">Reference proteome</keyword>
<evidence type="ECO:0000256" key="1">
    <source>
        <dbReference type="SAM" id="MobiDB-lite"/>
    </source>
</evidence>